<dbReference type="Pfam" id="PF00852">
    <property type="entry name" value="Glyco_transf_10"/>
    <property type="match status" value="1"/>
</dbReference>
<dbReference type="OrthoDB" id="9791032at2"/>
<evidence type="ECO:0000259" key="4">
    <source>
        <dbReference type="Pfam" id="PF00852"/>
    </source>
</evidence>
<comment type="caution">
    <text evidence="5">The sequence shown here is derived from an EMBL/GenBank/DDBJ whole genome shotgun (WGS) entry which is preliminary data.</text>
</comment>
<keyword evidence="3" id="KW-0808">Transferase</keyword>
<dbReference type="PANTHER" id="PTHR11929">
    <property type="entry name" value="ALPHA- 1,3 -FUCOSYLTRANSFERASE"/>
    <property type="match status" value="1"/>
</dbReference>
<evidence type="ECO:0000256" key="3">
    <source>
        <dbReference type="ARBA" id="ARBA00022679"/>
    </source>
</evidence>
<proteinExistence type="inferred from homology"/>
<comment type="similarity">
    <text evidence="1">Belongs to the glycosyltransferase 10 family.</text>
</comment>
<evidence type="ECO:0000256" key="1">
    <source>
        <dbReference type="ARBA" id="ARBA00008919"/>
    </source>
</evidence>
<feature type="domain" description="Fucosyltransferase C-terminal" evidence="4">
    <location>
        <begin position="114"/>
        <end position="241"/>
    </location>
</feature>
<keyword evidence="2" id="KW-0328">Glycosyltransferase</keyword>
<reference evidence="5 6" key="1">
    <citation type="submission" date="2019-02" db="EMBL/GenBank/DDBJ databases">
        <title>Pedobacter sp. nov., a novel speices isolated from soil of pinguins habitat in Antarcitica.</title>
        <authorList>
            <person name="He R.-H."/>
        </authorList>
    </citation>
    <scope>NUCLEOTIDE SEQUENCE [LARGE SCALE GENOMIC DNA]</scope>
    <source>
        <strain evidence="5 6">E01020</strain>
    </source>
</reference>
<sequence>MKKINIKFQNGLSFESGVKEILWELTDEYEFVDSKNPDFIIFGPYGNDIPTKGDYVRIGYYCESIRPDLTNCEWAFGVPIEEEVKNYRYKRIQWHGLNPSVFIKNIDVKSEFAKKTKFCNFLYSNKIPYREEFFKQLSKYKKIDAPGKSMNNMAPIDSQYKGDTWEIKRQFLSPYKFTIAFESYSYPGYQTEKLYDAMRMNTIPIYCGDPKVAEVFNDQSLIDANNYVEVSNNTLKEFLEKNSQYNFKDYRPATFDSLYYKVRRKLKMIGKNEKMKIQLNNLNFTPLIDKIIELDNNPEMYMSMLNEPWLKENKVPESLSSINRWREIFNS</sequence>
<evidence type="ECO:0000256" key="2">
    <source>
        <dbReference type="ARBA" id="ARBA00022676"/>
    </source>
</evidence>
<dbReference type="InterPro" id="IPR001503">
    <property type="entry name" value="Glyco_trans_10"/>
</dbReference>
<dbReference type="RefSeq" id="WP_133263426.1">
    <property type="nucleotide sequence ID" value="NZ_SJCY01000011.1"/>
</dbReference>
<accession>A0A4R5MJD3</accession>
<dbReference type="InterPro" id="IPR038577">
    <property type="entry name" value="GT10-like_C_sf"/>
</dbReference>
<dbReference type="InterPro" id="IPR055270">
    <property type="entry name" value="Glyco_tran_10_C"/>
</dbReference>
<dbReference type="PANTHER" id="PTHR11929:SF194">
    <property type="entry name" value="ALPHA-(1,3)-FUCOSYLTRANSFERASE 10"/>
    <property type="match status" value="1"/>
</dbReference>
<dbReference type="EMBL" id="SJCY01000011">
    <property type="protein sequence ID" value="TDG35295.1"/>
    <property type="molecule type" value="Genomic_DNA"/>
</dbReference>
<dbReference type="AlphaFoldDB" id="A0A4R5MJD3"/>
<dbReference type="GO" id="GO:0046920">
    <property type="term" value="F:alpha-(1-&gt;3)-fucosyltransferase activity"/>
    <property type="evidence" value="ECO:0007669"/>
    <property type="project" value="TreeGrafter"/>
</dbReference>
<evidence type="ECO:0000313" key="5">
    <source>
        <dbReference type="EMBL" id="TDG35295.1"/>
    </source>
</evidence>
<dbReference type="Gene3D" id="3.40.50.11660">
    <property type="entry name" value="Glycosyl transferase family 10, C-terminal domain"/>
    <property type="match status" value="1"/>
</dbReference>
<dbReference type="SUPFAM" id="SSF53756">
    <property type="entry name" value="UDP-Glycosyltransferase/glycogen phosphorylase"/>
    <property type="match status" value="1"/>
</dbReference>
<gene>
    <name evidence="5" type="ORF">EZJ43_14465</name>
</gene>
<protein>
    <recommendedName>
        <fullName evidence="4">Fucosyltransferase C-terminal domain-containing protein</fullName>
    </recommendedName>
</protein>
<name>A0A4R5MJD3_9SPHI</name>
<evidence type="ECO:0000313" key="6">
    <source>
        <dbReference type="Proteomes" id="UP000295668"/>
    </source>
</evidence>
<dbReference type="GO" id="GO:0016020">
    <property type="term" value="C:membrane"/>
    <property type="evidence" value="ECO:0007669"/>
    <property type="project" value="InterPro"/>
</dbReference>
<organism evidence="5 6">
    <name type="scientific">Pedobacter changchengzhani</name>
    <dbReference type="NCBI Taxonomy" id="2529274"/>
    <lineage>
        <taxon>Bacteria</taxon>
        <taxon>Pseudomonadati</taxon>
        <taxon>Bacteroidota</taxon>
        <taxon>Sphingobacteriia</taxon>
        <taxon>Sphingobacteriales</taxon>
        <taxon>Sphingobacteriaceae</taxon>
        <taxon>Pedobacter</taxon>
    </lineage>
</organism>
<dbReference type="Proteomes" id="UP000295668">
    <property type="component" value="Unassembled WGS sequence"/>
</dbReference>
<keyword evidence="6" id="KW-1185">Reference proteome</keyword>